<dbReference type="OMA" id="HMDDEHH"/>
<feature type="region of interest" description="Disordered" evidence="3">
    <location>
        <begin position="226"/>
        <end position="256"/>
    </location>
</feature>
<organism evidence="6 7">
    <name type="scientific">Triticum turgidum subsp. durum</name>
    <name type="common">Durum wheat</name>
    <name type="synonym">Triticum durum</name>
    <dbReference type="NCBI Taxonomy" id="4567"/>
    <lineage>
        <taxon>Eukaryota</taxon>
        <taxon>Viridiplantae</taxon>
        <taxon>Streptophyta</taxon>
        <taxon>Embryophyta</taxon>
        <taxon>Tracheophyta</taxon>
        <taxon>Spermatophyta</taxon>
        <taxon>Magnoliopsida</taxon>
        <taxon>Liliopsida</taxon>
        <taxon>Poales</taxon>
        <taxon>Poaceae</taxon>
        <taxon>BOP clade</taxon>
        <taxon>Pooideae</taxon>
        <taxon>Triticodae</taxon>
        <taxon>Triticeae</taxon>
        <taxon>Triticinae</taxon>
        <taxon>Triticum</taxon>
    </lineage>
</organism>
<dbReference type="EMBL" id="LT934119">
    <property type="protein sequence ID" value="VAI14182.1"/>
    <property type="molecule type" value="Genomic_DNA"/>
</dbReference>
<gene>
    <name evidence="6" type="ORF">TRITD_5Av1G048900</name>
</gene>
<evidence type="ECO:0000256" key="1">
    <source>
        <dbReference type="ARBA" id="ARBA00007109"/>
    </source>
</evidence>
<keyword evidence="2" id="KW-0175">Coiled coil</keyword>
<dbReference type="InterPro" id="IPR033347">
    <property type="entry name" value="Di19"/>
</dbReference>
<reference evidence="6 7" key="1">
    <citation type="submission" date="2017-09" db="EMBL/GenBank/DDBJ databases">
        <authorList>
            <consortium name="International Durum Wheat Genome Sequencing Consortium (IDWGSC)"/>
            <person name="Milanesi L."/>
        </authorList>
    </citation>
    <scope>NUCLEOTIDE SEQUENCE [LARGE SCALE GENOMIC DNA]</scope>
    <source>
        <strain evidence="7">cv. Svevo</strain>
    </source>
</reference>
<comment type="similarity">
    <text evidence="1">Belongs to the Di19 family.</text>
</comment>
<proteinExistence type="inferred from homology"/>
<evidence type="ECO:0000259" key="4">
    <source>
        <dbReference type="Pfam" id="PF05605"/>
    </source>
</evidence>
<accession>A0A9R0TKX4</accession>
<dbReference type="Pfam" id="PF14571">
    <property type="entry name" value="Di19_C"/>
    <property type="match status" value="1"/>
</dbReference>
<dbReference type="Pfam" id="PF05605">
    <property type="entry name" value="zf-Di19"/>
    <property type="match status" value="2"/>
</dbReference>
<feature type="compositionally biased region" description="Basic and acidic residues" evidence="3">
    <location>
        <begin position="226"/>
        <end position="238"/>
    </location>
</feature>
<dbReference type="InterPro" id="IPR008598">
    <property type="entry name" value="Di19_Zn-bd"/>
</dbReference>
<evidence type="ECO:0008006" key="8">
    <source>
        <dbReference type="Google" id="ProtNLM"/>
    </source>
</evidence>
<evidence type="ECO:0000256" key="2">
    <source>
        <dbReference type="SAM" id="Coils"/>
    </source>
</evidence>
<dbReference type="InterPro" id="IPR027935">
    <property type="entry name" value="Di19_C"/>
</dbReference>
<feature type="domain" description="Di19 zinc-binding" evidence="4">
    <location>
        <begin position="123"/>
        <end position="146"/>
    </location>
</feature>
<dbReference type="PANTHER" id="PTHR31875">
    <property type="entry name" value="PROTEIN DEHYDRATION-INDUCED 19"/>
    <property type="match status" value="1"/>
</dbReference>
<name>A0A9R0TKX4_TRITD</name>
<evidence type="ECO:0000313" key="6">
    <source>
        <dbReference type="EMBL" id="VAI14182.1"/>
    </source>
</evidence>
<feature type="coiled-coil region" evidence="2">
    <location>
        <begin position="8"/>
        <end position="42"/>
    </location>
</feature>
<feature type="domain" description="Di19 zinc-binding" evidence="4">
    <location>
        <begin position="40"/>
        <end position="69"/>
    </location>
</feature>
<protein>
    <recommendedName>
        <fullName evidence="8">Protein dehydration-induced 19 C-terminal domain-containing protein</fullName>
    </recommendedName>
</protein>
<evidence type="ECO:0000313" key="7">
    <source>
        <dbReference type="Proteomes" id="UP000324705"/>
    </source>
</evidence>
<evidence type="ECO:0000256" key="3">
    <source>
        <dbReference type="SAM" id="MobiDB-lite"/>
    </source>
</evidence>
<evidence type="ECO:0000259" key="5">
    <source>
        <dbReference type="Pfam" id="PF14571"/>
    </source>
</evidence>
<dbReference type="AlphaFoldDB" id="A0A9R0TKX4"/>
<dbReference type="Gramene" id="TRITD5Av1G048900.2">
    <property type="protein sequence ID" value="TRITD5Av1G048900.2"/>
    <property type="gene ID" value="TRITD5Av1G048900"/>
</dbReference>
<sequence length="272" mass="30851">MDMDTFERLQAETRLRDALMRLEEAEETDDEEERGAEEEELECPFCGEEFDGVGLCLHIEDEHAAETKAGFNFGSLIELLFVNIVHYVIECSSVDKRNLWSELSIFYTFRIKSSGSDFLGFTRVWVCPICTDRVGMDLVGHMTSEHPSFFKGRWRNQRVSSGSPSSMYSALKKDAAHIQYRYGGSSRATSLNTVPDPLLSSFVGSFIDDDADSPKDAQEELLEKVIEKSDPSEQKAEESAEEPLLPEEKEERTKRSQFVQGLVLSLMFDDIL</sequence>
<keyword evidence="7" id="KW-1185">Reference proteome</keyword>
<feature type="domain" description="Di19 C-terminal" evidence="5">
    <location>
        <begin position="169"/>
        <end position="266"/>
    </location>
</feature>
<dbReference type="Proteomes" id="UP000324705">
    <property type="component" value="Chromosome 5A"/>
</dbReference>
<dbReference type="PANTHER" id="PTHR31875:SF23">
    <property type="entry name" value="PROTEIN DEHYDRATION-INDUCED 19 HOMOLOG 4"/>
    <property type="match status" value="1"/>
</dbReference>